<dbReference type="Pfam" id="PF08448">
    <property type="entry name" value="PAS_4"/>
    <property type="match status" value="1"/>
</dbReference>
<dbReference type="SMART" id="SM00387">
    <property type="entry name" value="HATPase_c"/>
    <property type="match status" value="1"/>
</dbReference>
<dbReference type="SMART" id="SM00091">
    <property type="entry name" value="PAS"/>
    <property type="match status" value="2"/>
</dbReference>
<evidence type="ECO:0000256" key="5">
    <source>
        <dbReference type="ARBA" id="ARBA00022777"/>
    </source>
</evidence>
<keyword evidence="4" id="KW-0808">Transferase</keyword>
<dbReference type="InterPro" id="IPR003594">
    <property type="entry name" value="HATPase_dom"/>
</dbReference>
<dbReference type="InterPro" id="IPR013656">
    <property type="entry name" value="PAS_4"/>
</dbReference>
<keyword evidence="11" id="KW-1185">Reference proteome</keyword>
<dbReference type="STRING" id="487685.SAMN04488696_0585"/>
<dbReference type="InterPro" id="IPR000700">
    <property type="entry name" value="PAS-assoc_C"/>
</dbReference>
<dbReference type="AlphaFoldDB" id="A0A1I4PDD2"/>
<dbReference type="CDD" id="cd00130">
    <property type="entry name" value="PAS"/>
    <property type="match status" value="1"/>
</dbReference>
<proteinExistence type="predicted"/>
<dbReference type="EMBL" id="FOUJ01000001">
    <property type="protein sequence ID" value="SFM25677.1"/>
    <property type="molecule type" value="Genomic_DNA"/>
</dbReference>
<dbReference type="InterPro" id="IPR050736">
    <property type="entry name" value="Sensor_HK_Regulatory"/>
</dbReference>
<evidence type="ECO:0000259" key="8">
    <source>
        <dbReference type="PROSITE" id="PS50112"/>
    </source>
</evidence>
<protein>
    <recommendedName>
        <fullName evidence="2">histidine kinase</fullName>
        <ecNumber evidence="2">2.7.13.3</ecNumber>
    </recommendedName>
</protein>
<feature type="domain" description="PAS" evidence="8">
    <location>
        <begin position="182"/>
        <end position="240"/>
    </location>
</feature>
<dbReference type="InterPro" id="IPR000014">
    <property type="entry name" value="PAS"/>
</dbReference>
<dbReference type="PANTHER" id="PTHR43711">
    <property type="entry name" value="TWO-COMPONENT HISTIDINE KINASE"/>
    <property type="match status" value="1"/>
</dbReference>
<dbReference type="SMART" id="SM00388">
    <property type="entry name" value="HisKA"/>
    <property type="match status" value="1"/>
</dbReference>
<dbReference type="PROSITE" id="PS50112">
    <property type="entry name" value="PAS"/>
    <property type="match status" value="1"/>
</dbReference>
<evidence type="ECO:0000256" key="1">
    <source>
        <dbReference type="ARBA" id="ARBA00000085"/>
    </source>
</evidence>
<dbReference type="InterPro" id="IPR005467">
    <property type="entry name" value="His_kinase_dom"/>
</dbReference>
<dbReference type="GO" id="GO:0000155">
    <property type="term" value="F:phosphorelay sensor kinase activity"/>
    <property type="evidence" value="ECO:0007669"/>
    <property type="project" value="InterPro"/>
</dbReference>
<dbReference type="PRINTS" id="PR00344">
    <property type="entry name" value="BCTRLSENSOR"/>
</dbReference>
<sequence length="689" mass="78259">MVYGIFVYLCTLLHIDLCIATKSININNIYCNNILVEILERGVAINLEEKRSILEKRERELECIYSISDLFDLHVPLKSLLKGIMQRLQPAFLYSEVAEVCIVLDGDIYSTDRFEKNIHTLSSNIAVHGHKRGSIHISYSEERPYHDIGPFLKEEQRLLDVITSRLCKVIERKHVEEALLESEKRYRMIFDVSPLGIFVDNKGTISHCNRGFLNIFGVQKADVVGAEIFDYVNDEDLNRILAGISKDTNAFYENEYSARTAGREIHLKSYYVPLRNKDNSIYGGIGLLADITANKNSEEELENQKELLTSTFNALQDLIIVVDREMRVVTSNWNSDQIIPPQEGDQHPQMCDLFTHDLFPHDTCPVKDVFSTGRMKEFEHTDPVDDRVRDFRIFPVYDTKGDVAMAVSHIRDITERKQTEEALKRSTSDLELAYEELKSLDKLKDEFLSNLRHELNTPLTSIKGFSELLYDGTLGPLNDKQANAIERVVTKSRKLQNLIDSLLFISTNQNGNIRYNFEPVDISSVLNNAVNLFFDPMKEKNLRIHVDHTFDSCSVDADRTYLPQIFLNLMDNAVKFTPANGTITVSAHIEAEGIHVVIGDTGIGISEEDIPGLFKMFHQIDSSSTRTYGGNGLGLYISKVIVENHKGDIWIESEKGTGTDVHVYIPMKQDQFSASSSSPSVSCERPMPR</sequence>
<dbReference type="Gene3D" id="3.30.565.10">
    <property type="entry name" value="Histidine kinase-like ATPase, C-terminal domain"/>
    <property type="match status" value="1"/>
</dbReference>
<keyword evidence="6" id="KW-0902">Two-component regulatory system</keyword>
<evidence type="ECO:0000313" key="11">
    <source>
        <dbReference type="Proteomes" id="UP000198535"/>
    </source>
</evidence>
<organism evidence="10 11">
    <name type="scientific">Methanolobus profundi</name>
    <dbReference type="NCBI Taxonomy" id="487685"/>
    <lineage>
        <taxon>Archaea</taxon>
        <taxon>Methanobacteriati</taxon>
        <taxon>Methanobacteriota</taxon>
        <taxon>Stenosarchaea group</taxon>
        <taxon>Methanomicrobia</taxon>
        <taxon>Methanosarcinales</taxon>
        <taxon>Methanosarcinaceae</taxon>
        <taxon>Methanolobus</taxon>
    </lineage>
</organism>
<dbReference type="Pfam" id="PF13426">
    <property type="entry name" value="PAS_9"/>
    <property type="match status" value="1"/>
</dbReference>
<reference evidence="11" key="1">
    <citation type="submission" date="2016-10" db="EMBL/GenBank/DDBJ databases">
        <authorList>
            <person name="Varghese N."/>
            <person name="Submissions S."/>
        </authorList>
    </citation>
    <scope>NUCLEOTIDE SEQUENCE [LARGE SCALE GENOMIC DNA]</scope>
    <source>
        <strain evidence="11">Mob M</strain>
    </source>
</reference>
<dbReference type="InterPro" id="IPR003661">
    <property type="entry name" value="HisK_dim/P_dom"/>
</dbReference>
<dbReference type="CDD" id="cd00082">
    <property type="entry name" value="HisKA"/>
    <property type="match status" value="1"/>
</dbReference>
<dbReference type="Pfam" id="PF02518">
    <property type="entry name" value="HATPase_c"/>
    <property type="match status" value="1"/>
</dbReference>
<name>A0A1I4PDD2_9EURY</name>
<dbReference type="InterPro" id="IPR035965">
    <property type="entry name" value="PAS-like_dom_sf"/>
</dbReference>
<evidence type="ECO:0000259" key="7">
    <source>
        <dbReference type="PROSITE" id="PS50109"/>
    </source>
</evidence>
<comment type="catalytic activity">
    <reaction evidence="1">
        <text>ATP + protein L-histidine = ADP + protein N-phospho-L-histidine.</text>
        <dbReference type="EC" id="2.7.13.3"/>
    </reaction>
</comment>
<dbReference type="PROSITE" id="PS50109">
    <property type="entry name" value="HIS_KIN"/>
    <property type="match status" value="1"/>
</dbReference>
<dbReference type="InterPro" id="IPR004358">
    <property type="entry name" value="Sig_transdc_His_kin-like_C"/>
</dbReference>
<feature type="domain" description="PAC" evidence="9">
    <location>
        <begin position="250"/>
        <end position="303"/>
    </location>
</feature>
<evidence type="ECO:0000256" key="3">
    <source>
        <dbReference type="ARBA" id="ARBA00022553"/>
    </source>
</evidence>
<evidence type="ECO:0000259" key="9">
    <source>
        <dbReference type="PROSITE" id="PS50113"/>
    </source>
</evidence>
<dbReference type="EC" id="2.7.13.3" evidence="2"/>
<keyword evidence="3" id="KW-0597">Phosphoprotein</keyword>
<dbReference type="Proteomes" id="UP000198535">
    <property type="component" value="Unassembled WGS sequence"/>
</dbReference>
<keyword evidence="5" id="KW-0418">Kinase</keyword>
<evidence type="ECO:0000256" key="2">
    <source>
        <dbReference type="ARBA" id="ARBA00012438"/>
    </source>
</evidence>
<dbReference type="Gene3D" id="1.10.287.130">
    <property type="match status" value="1"/>
</dbReference>
<evidence type="ECO:0000256" key="6">
    <source>
        <dbReference type="ARBA" id="ARBA00023012"/>
    </source>
</evidence>
<feature type="domain" description="Histidine kinase" evidence="7">
    <location>
        <begin position="450"/>
        <end position="669"/>
    </location>
</feature>
<dbReference type="NCBIfam" id="TIGR00229">
    <property type="entry name" value="sensory_box"/>
    <property type="match status" value="1"/>
</dbReference>
<dbReference type="Pfam" id="PF00512">
    <property type="entry name" value="HisKA"/>
    <property type="match status" value="1"/>
</dbReference>
<dbReference type="FunFam" id="3.30.565.10:FF:000006">
    <property type="entry name" value="Sensor histidine kinase WalK"/>
    <property type="match status" value="1"/>
</dbReference>
<dbReference type="Gene3D" id="3.30.450.20">
    <property type="entry name" value="PAS domain"/>
    <property type="match status" value="2"/>
</dbReference>
<dbReference type="InterPro" id="IPR036097">
    <property type="entry name" value="HisK_dim/P_sf"/>
</dbReference>
<dbReference type="PROSITE" id="PS50113">
    <property type="entry name" value="PAC"/>
    <property type="match status" value="2"/>
</dbReference>
<dbReference type="SUPFAM" id="SSF55874">
    <property type="entry name" value="ATPase domain of HSP90 chaperone/DNA topoisomerase II/histidine kinase"/>
    <property type="match status" value="1"/>
</dbReference>
<gene>
    <name evidence="10" type="ORF">SAMN04488696_0585</name>
</gene>
<dbReference type="CDD" id="cd16922">
    <property type="entry name" value="HATPase_EvgS-ArcB-TorS-like"/>
    <property type="match status" value="1"/>
</dbReference>
<feature type="domain" description="PAC" evidence="9">
    <location>
        <begin position="374"/>
        <end position="425"/>
    </location>
</feature>
<dbReference type="SUPFAM" id="SSF47384">
    <property type="entry name" value="Homodimeric domain of signal transducing histidine kinase"/>
    <property type="match status" value="1"/>
</dbReference>
<dbReference type="PANTHER" id="PTHR43711:SF31">
    <property type="entry name" value="HISTIDINE KINASE"/>
    <property type="match status" value="1"/>
</dbReference>
<evidence type="ECO:0000313" key="10">
    <source>
        <dbReference type="EMBL" id="SFM25677.1"/>
    </source>
</evidence>
<dbReference type="InterPro" id="IPR036890">
    <property type="entry name" value="HATPase_C_sf"/>
</dbReference>
<evidence type="ECO:0000256" key="4">
    <source>
        <dbReference type="ARBA" id="ARBA00022679"/>
    </source>
</evidence>
<dbReference type="SUPFAM" id="SSF55785">
    <property type="entry name" value="PYP-like sensor domain (PAS domain)"/>
    <property type="match status" value="2"/>
</dbReference>
<accession>A0A1I4PDD2</accession>